<dbReference type="SUPFAM" id="SSF53850">
    <property type="entry name" value="Periplasmic binding protein-like II"/>
    <property type="match status" value="1"/>
</dbReference>
<keyword evidence="3" id="KW-1185">Reference proteome</keyword>
<sequence>MQKRTIFLLAAMMVAALLVCGCTQTATTTEPPQTLRIATTTSLYDTGLLDSLVPGFEGEHNAVVQIVSAGTGKAIEYGQRGDVDILMVHDRAREDAFLADGYGLNRRVIAYNYFVVVGPEADPAGIKGMQPEEAFRTIYALGTNDTNGVAFISRGDNSGTHSKEKAIWKSAGFNYTEDIQQSGVWYIEAGKGMGDTLVMTNEKQAYTLSDIGTFLAYKGDLDLVPLVDSGAILLNVYSVMEINPAKHPGVNTSIAKDWINYMVSDDVQQQIAEYGVAEYGQPLFFAASGKAETIGVPANECATPLA</sequence>
<evidence type="ECO:0000259" key="1">
    <source>
        <dbReference type="Pfam" id="PF12849"/>
    </source>
</evidence>
<dbReference type="OrthoDB" id="14917at2157"/>
<feature type="domain" description="PBP" evidence="1">
    <location>
        <begin position="27"/>
        <end position="266"/>
    </location>
</feature>
<dbReference type="PANTHER" id="PTHR37945:SF1">
    <property type="entry name" value="EXTRACELLULAR TUNGSTATE BINDING PROTEIN"/>
    <property type="match status" value="1"/>
</dbReference>
<name>A0A498H3Q7_9EURY</name>
<dbReference type="Gene3D" id="3.40.190.10">
    <property type="entry name" value="Periplasmic binding protein-like II"/>
    <property type="match status" value="2"/>
</dbReference>
<dbReference type="PROSITE" id="PS51257">
    <property type="entry name" value="PROKAR_LIPOPROTEIN"/>
    <property type="match status" value="1"/>
</dbReference>
<dbReference type="EMBL" id="LHQS01000001">
    <property type="protein sequence ID" value="RXE57117.1"/>
    <property type="molecule type" value="Genomic_DNA"/>
</dbReference>
<evidence type="ECO:0000313" key="3">
    <source>
        <dbReference type="Proteomes" id="UP000290932"/>
    </source>
</evidence>
<comment type="caution">
    <text evidence="2">The sequence shown here is derived from an EMBL/GenBank/DDBJ whole genome shotgun (WGS) entry which is preliminary data.</text>
</comment>
<dbReference type="InterPro" id="IPR024370">
    <property type="entry name" value="PBP_domain"/>
</dbReference>
<gene>
    <name evidence="2" type="ORF">ABH15_03045</name>
</gene>
<dbReference type="AlphaFoldDB" id="A0A498H3Q7"/>
<protein>
    <submittedName>
        <fullName evidence="2">Tungsten ABC transporter substrate-binding protein</fullName>
    </submittedName>
</protein>
<evidence type="ECO:0000313" key="2">
    <source>
        <dbReference type="EMBL" id="RXE57117.1"/>
    </source>
</evidence>
<dbReference type="RefSeq" id="WP_128692880.1">
    <property type="nucleotide sequence ID" value="NZ_LHQS01000001.1"/>
</dbReference>
<organism evidence="2 3">
    <name type="scientific">Methanoculleus taiwanensis</name>
    <dbReference type="NCBI Taxonomy" id="1550565"/>
    <lineage>
        <taxon>Archaea</taxon>
        <taxon>Methanobacteriati</taxon>
        <taxon>Methanobacteriota</taxon>
        <taxon>Stenosarchaea group</taxon>
        <taxon>Methanomicrobia</taxon>
        <taxon>Methanomicrobiales</taxon>
        <taxon>Methanomicrobiaceae</taxon>
        <taxon>Methanoculleus</taxon>
    </lineage>
</organism>
<reference evidence="2 3" key="1">
    <citation type="journal article" date="2015" name="Int. J. Syst. Evol. Microbiol.">
        <title>Methanoculleus taiwanensis sp. nov., a methanogen isolated from deep marine sediment at the deformation front area near Taiwan.</title>
        <authorList>
            <person name="Weng C.Y."/>
            <person name="Chen S.C."/>
            <person name="Lai M.C."/>
            <person name="Wu S.Y."/>
            <person name="Lin S."/>
            <person name="Yang T.F."/>
            <person name="Chen P.C."/>
        </authorList>
    </citation>
    <scope>NUCLEOTIDE SEQUENCE [LARGE SCALE GENOMIC DNA]</scope>
    <source>
        <strain evidence="2 3">CYW4</strain>
    </source>
</reference>
<dbReference type="Proteomes" id="UP000290932">
    <property type="component" value="Unassembled WGS sequence"/>
</dbReference>
<dbReference type="InterPro" id="IPR052738">
    <property type="entry name" value="ABC-Tungstate_binding"/>
</dbReference>
<dbReference type="PANTHER" id="PTHR37945">
    <property type="entry name" value="EXTRACELLULAR TUNGSTATE BINDING PROTEIN"/>
    <property type="match status" value="1"/>
</dbReference>
<accession>A0A498H3Q7</accession>
<dbReference type="Pfam" id="PF12849">
    <property type="entry name" value="PBP_like_2"/>
    <property type="match status" value="1"/>
</dbReference>
<proteinExistence type="predicted"/>